<feature type="region of interest" description="Disordered" evidence="5">
    <location>
        <begin position="306"/>
        <end position="386"/>
    </location>
</feature>
<dbReference type="eggNOG" id="ENOG502SDAI">
    <property type="taxonomic scope" value="Eukaryota"/>
</dbReference>
<proteinExistence type="predicted"/>
<name>A0A0C4E5Y4_MAGP6</name>
<evidence type="ECO:0000256" key="6">
    <source>
        <dbReference type="SAM" id="Phobius"/>
    </source>
</evidence>
<reference evidence="7" key="1">
    <citation type="submission" date="2010-05" db="EMBL/GenBank/DDBJ databases">
        <title>The Genome Sequence of Magnaporthe poae strain ATCC 64411.</title>
        <authorList>
            <consortium name="The Broad Institute Genome Sequencing Platform"/>
            <consortium name="Broad Institute Genome Sequencing Center for Infectious Disease"/>
            <person name="Ma L.-J."/>
            <person name="Dead R."/>
            <person name="Young S."/>
            <person name="Zeng Q."/>
            <person name="Koehrsen M."/>
            <person name="Alvarado L."/>
            <person name="Berlin A."/>
            <person name="Chapman S.B."/>
            <person name="Chen Z."/>
            <person name="Freedman E."/>
            <person name="Gellesch M."/>
            <person name="Goldberg J."/>
            <person name="Griggs A."/>
            <person name="Gujja S."/>
            <person name="Heilman E.R."/>
            <person name="Heiman D."/>
            <person name="Hepburn T."/>
            <person name="Howarth C."/>
            <person name="Jen D."/>
            <person name="Larson L."/>
            <person name="Mehta T."/>
            <person name="Neiman D."/>
            <person name="Pearson M."/>
            <person name="Roberts A."/>
            <person name="Saif S."/>
            <person name="Shea T."/>
            <person name="Shenoy N."/>
            <person name="Sisk P."/>
            <person name="Stolte C."/>
            <person name="Sykes S."/>
            <person name="Walk T."/>
            <person name="White J."/>
            <person name="Yandava C."/>
            <person name="Haas B."/>
            <person name="Nusbaum C."/>
            <person name="Birren B."/>
        </authorList>
    </citation>
    <scope>NUCLEOTIDE SEQUENCE</scope>
    <source>
        <strain evidence="7">ATCC 64411</strain>
    </source>
</reference>
<evidence type="ECO:0000256" key="4">
    <source>
        <dbReference type="ARBA" id="ARBA00023136"/>
    </source>
</evidence>
<dbReference type="OrthoDB" id="3692311at2759"/>
<dbReference type="InterPro" id="IPR051694">
    <property type="entry name" value="Immunoregulatory_rcpt-like"/>
</dbReference>
<evidence type="ECO:0000313" key="8">
    <source>
        <dbReference type="EnsemblFungi" id="MAPG_07913T0"/>
    </source>
</evidence>
<dbReference type="EMBL" id="ADBL01001914">
    <property type="status" value="NOT_ANNOTATED_CDS"/>
    <property type="molecule type" value="Genomic_DNA"/>
</dbReference>
<feature type="compositionally biased region" description="Polar residues" evidence="5">
    <location>
        <begin position="275"/>
        <end position="289"/>
    </location>
</feature>
<reference evidence="7" key="3">
    <citation type="submission" date="2011-03" db="EMBL/GenBank/DDBJ databases">
        <title>Annotation of Magnaporthe poae ATCC 64411.</title>
        <authorList>
            <person name="Ma L.-J."/>
            <person name="Dead R."/>
            <person name="Young S.K."/>
            <person name="Zeng Q."/>
            <person name="Gargeya S."/>
            <person name="Fitzgerald M."/>
            <person name="Haas B."/>
            <person name="Abouelleil A."/>
            <person name="Alvarado L."/>
            <person name="Arachchi H.M."/>
            <person name="Berlin A."/>
            <person name="Brown A."/>
            <person name="Chapman S.B."/>
            <person name="Chen Z."/>
            <person name="Dunbar C."/>
            <person name="Freedman E."/>
            <person name="Gearin G."/>
            <person name="Gellesch M."/>
            <person name="Goldberg J."/>
            <person name="Griggs A."/>
            <person name="Gujja S."/>
            <person name="Heiman D."/>
            <person name="Howarth C."/>
            <person name="Larson L."/>
            <person name="Lui A."/>
            <person name="MacDonald P.J.P."/>
            <person name="Mehta T."/>
            <person name="Montmayeur A."/>
            <person name="Murphy C."/>
            <person name="Neiman D."/>
            <person name="Pearson M."/>
            <person name="Priest M."/>
            <person name="Roberts A."/>
            <person name="Saif S."/>
            <person name="Shea T."/>
            <person name="Shenoy N."/>
            <person name="Sisk P."/>
            <person name="Stolte C."/>
            <person name="Sykes S."/>
            <person name="Yandava C."/>
            <person name="Wortman J."/>
            <person name="Nusbaum C."/>
            <person name="Birren B."/>
        </authorList>
    </citation>
    <scope>NUCLEOTIDE SEQUENCE</scope>
    <source>
        <strain evidence="7">ATCC 64411</strain>
    </source>
</reference>
<accession>A0A0C4E5Y4</accession>
<keyword evidence="9" id="KW-1185">Reference proteome</keyword>
<evidence type="ECO:0000313" key="9">
    <source>
        <dbReference type="Proteomes" id="UP000011715"/>
    </source>
</evidence>
<dbReference type="VEuPathDB" id="FungiDB:MAPG_07913"/>
<feature type="transmembrane region" description="Helical" evidence="6">
    <location>
        <begin position="155"/>
        <end position="176"/>
    </location>
</feature>
<gene>
    <name evidence="7" type="ORF">MAPG_07913</name>
</gene>
<keyword evidence="2 6" id="KW-0812">Transmembrane</keyword>
<dbReference type="STRING" id="644358.A0A0C4E5Y4"/>
<feature type="region of interest" description="Disordered" evidence="5">
    <location>
        <begin position="240"/>
        <end position="290"/>
    </location>
</feature>
<dbReference type="GO" id="GO:0071944">
    <property type="term" value="C:cell periphery"/>
    <property type="evidence" value="ECO:0007669"/>
    <property type="project" value="UniProtKB-ARBA"/>
</dbReference>
<keyword evidence="4 6" id="KW-0472">Membrane</keyword>
<protein>
    <submittedName>
        <fullName evidence="7 8">Uncharacterized protein</fullName>
    </submittedName>
</protein>
<feature type="region of interest" description="Disordered" evidence="5">
    <location>
        <begin position="118"/>
        <end position="147"/>
    </location>
</feature>
<organism evidence="8 9">
    <name type="scientific">Magnaporthiopsis poae (strain ATCC 64411 / 73-15)</name>
    <name type="common">Kentucky bluegrass fungus</name>
    <name type="synonym">Magnaporthe poae</name>
    <dbReference type="NCBI Taxonomy" id="644358"/>
    <lineage>
        <taxon>Eukaryota</taxon>
        <taxon>Fungi</taxon>
        <taxon>Dikarya</taxon>
        <taxon>Ascomycota</taxon>
        <taxon>Pezizomycotina</taxon>
        <taxon>Sordariomycetes</taxon>
        <taxon>Sordariomycetidae</taxon>
        <taxon>Magnaporthales</taxon>
        <taxon>Magnaporthaceae</taxon>
        <taxon>Magnaporthiopsis</taxon>
    </lineage>
</organism>
<evidence type="ECO:0000256" key="1">
    <source>
        <dbReference type="ARBA" id="ARBA00004167"/>
    </source>
</evidence>
<feature type="compositionally biased region" description="Low complexity" evidence="5">
    <location>
        <begin position="120"/>
        <end position="139"/>
    </location>
</feature>
<feature type="region of interest" description="Disordered" evidence="5">
    <location>
        <begin position="187"/>
        <end position="226"/>
    </location>
</feature>
<reference evidence="8" key="5">
    <citation type="submission" date="2015-06" db="UniProtKB">
        <authorList>
            <consortium name="EnsemblFungi"/>
        </authorList>
    </citation>
    <scope>IDENTIFICATION</scope>
    <source>
        <strain evidence="8">ATCC 64411</strain>
    </source>
</reference>
<dbReference type="EMBL" id="GL876972">
    <property type="protein sequence ID" value="KLU88932.1"/>
    <property type="molecule type" value="Genomic_DNA"/>
</dbReference>
<evidence type="ECO:0000256" key="3">
    <source>
        <dbReference type="ARBA" id="ARBA00022989"/>
    </source>
</evidence>
<evidence type="ECO:0000256" key="2">
    <source>
        <dbReference type="ARBA" id="ARBA00022692"/>
    </source>
</evidence>
<sequence>MAYYQAFGLTCPDEGKFYVCEKAKVQFIGCCTSDPCADGSGKCPKANLRRSNFSPSEYQSLPEQDCDGYPRDKNWFTCTGSRFMGCCLDNPCSPSSCPTDKLLPAKLSDKTINRNLFLNPTTSGATTSSTSTGTAVPSTPEVQQQPQQSGLSTGAIAGIAIGVGLLFILLIALLMYKFGWSAGKRKERKKAPVLPHMTQSEYDPNEPAPYYDSGNKNAAGHANPFRESYMSGSTAFSSPRNTVFAKHPPSMGALSPDGPNSAYAASEGGDPRQPSPSYSQLSFPSNAHTPQLGAAANLPVVYEMDSTSRPHELASSDVSGPASPNLPGLQQGYAAPASPQNPQMPPSGMLPPQNGGYTSLAGDFGGGGHPDNQGYKPYTAPPGPRE</sequence>
<dbReference type="AlphaFoldDB" id="A0A0C4E5Y4"/>
<dbReference type="EMBL" id="ADBL01001913">
    <property type="status" value="NOT_ANNOTATED_CDS"/>
    <property type="molecule type" value="Genomic_DNA"/>
</dbReference>
<evidence type="ECO:0000256" key="5">
    <source>
        <dbReference type="SAM" id="MobiDB-lite"/>
    </source>
</evidence>
<evidence type="ECO:0000313" key="7">
    <source>
        <dbReference type="EMBL" id="KLU88932.1"/>
    </source>
</evidence>
<dbReference type="OMA" id="QECANSD"/>
<dbReference type="GO" id="GO:0016020">
    <property type="term" value="C:membrane"/>
    <property type="evidence" value="ECO:0007669"/>
    <property type="project" value="UniProtKB-SubCell"/>
</dbReference>
<reference evidence="9" key="2">
    <citation type="submission" date="2010-05" db="EMBL/GenBank/DDBJ databases">
        <title>The genome sequence of Magnaporthe poae strain ATCC 64411.</title>
        <authorList>
            <person name="Ma L.-J."/>
            <person name="Dead R."/>
            <person name="Young S."/>
            <person name="Zeng Q."/>
            <person name="Koehrsen M."/>
            <person name="Alvarado L."/>
            <person name="Berlin A."/>
            <person name="Chapman S.B."/>
            <person name="Chen Z."/>
            <person name="Freedman E."/>
            <person name="Gellesch M."/>
            <person name="Goldberg J."/>
            <person name="Griggs A."/>
            <person name="Gujja S."/>
            <person name="Heilman E.R."/>
            <person name="Heiman D."/>
            <person name="Hepburn T."/>
            <person name="Howarth C."/>
            <person name="Jen D."/>
            <person name="Larson L."/>
            <person name="Mehta T."/>
            <person name="Neiman D."/>
            <person name="Pearson M."/>
            <person name="Roberts A."/>
            <person name="Saif S."/>
            <person name="Shea T."/>
            <person name="Shenoy N."/>
            <person name="Sisk P."/>
            <person name="Stolte C."/>
            <person name="Sykes S."/>
            <person name="Walk T."/>
            <person name="White J."/>
            <person name="Yandava C."/>
            <person name="Haas B."/>
            <person name="Nusbaum C."/>
            <person name="Birren B."/>
        </authorList>
    </citation>
    <scope>NUCLEOTIDE SEQUENCE [LARGE SCALE GENOMIC DNA]</scope>
    <source>
        <strain evidence="9">ATCC 64411 / 73-15</strain>
    </source>
</reference>
<dbReference type="Proteomes" id="UP000011715">
    <property type="component" value="Unassembled WGS sequence"/>
</dbReference>
<dbReference type="PANTHER" id="PTHR15549">
    <property type="entry name" value="PAIRED IMMUNOGLOBULIN-LIKE TYPE 2 RECEPTOR"/>
    <property type="match status" value="1"/>
</dbReference>
<reference evidence="8" key="4">
    <citation type="journal article" date="2015" name="G3 (Bethesda)">
        <title>Genome sequences of three phytopathogenic species of the Magnaporthaceae family of fungi.</title>
        <authorList>
            <person name="Okagaki L.H."/>
            <person name="Nunes C.C."/>
            <person name="Sailsbery J."/>
            <person name="Clay B."/>
            <person name="Brown D."/>
            <person name="John T."/>
            <person name="Oh Y."/>
            <person name="Young N."/>
            <person name="Fitzgerald M."/>
            <person name="Haas B.J."/>
            <person name="Zeng Q."/>
            <person name="Young S."/>
            <person name="Adiconis X."/>
            <person name="Fan L."/>
            <person name="Levin J.Z."/>
            <person name="Mitchell T.K."/>
            <person name="Okubara P.A."/>
            <person name="Farman M.L."/>
            <person name="Kohn L.M."/>
            <person name="Birren B."/>
            <person name="Ma L.-J."/>
            <person name="Dean R.A."/>
        </authorList>
    </citation>
    <scope>NUCLEOTIDE SEQUENCE</scope>
    <source>
        <strain evidence="8">ATCC 64411 / 73-15</strain>
    </source>
</reference>
<dbReference type="EnsemblFungi" id="MAPG_07913T0">
    <property type="protein sequence ID" value="MAPG_07913T0"/>
    <property type="gene ID" value="MAPG_07913"/>
</dbReference>
<comment type="subcellular location">
    <subcellularLocation>
        <location evidence="1">Membrane</location>
        <topology evidence="1">Single-pass membrane protein</topology>
    </subcellularLocation>
</comment>
<keyword evidence="3 6" id="KW-1133">Transmembrane helix</keyword>